<comment type="caution">
    <text evidence="13">The sequence shown here is derived from an EMBL/GenBank/DDBJ whole genome shotgun (WGS) entry which is preliminary data.</text>
</comment>
<dbReference type="CDD" id="cd04590">
    <property type="entry name" value="CBS_pair_CorC_HlyC_assoc"/>
    <property type="match status" value="1"/>
</dbReference>
<feature type="region of interest" description="Disordered" evidence="9">
    <location>
        <begin position="340"/>
        <end position="369"/>
    </location>
</feature>
<dbReference type="EMBL" id="BMXP01000003">
    <property type="protein sequence ID" value="GGW83115.1"/>
    <property type="molecule type" value="Genomic_DNA"/>
</dbReference>
<evidence type="ECO:0000256" key="3">
    <source>
        <dbReference type="ARBA" id="ARBA00022737"/>
    </source>
</evidence>
<feature type="transmembrane region" description="Helical" evidence="10">
    <location>
        <begin position="87"/>
        <end position="107"/>
    </location>
</feature>
<evidence type="ECO:0000256" key="4">
    <source>
        <dbReference type="ARBA" id="ARBA00022989"/>
    </source>
</evidence>
<feature type="domain" description="CBS" evidence="11">
    <location>
        <begin position="264"/>
        <end position="322"/>
    </location>
</feature>
<gene>
    <name evidence="13" type="ORF">GCM10007391_15510</name>
</gene>
<comment type="subcellular location">
    <subcellularLocation>
        <location evidence="1">Membrane</location>
        <topology evidence="1">Multi-pass membrane protein</topology>
    </subcellularLocation>
</comment>
<evidence type="ECO:0000256" key="9">
    <source>
        <dbReference type="SAM" id="MobiDB-lite"/>
    </source>
</evidence>
<evidence type="ECO:0000259" key="12">
    <source>
        <dbReference type="PROSITE" id="PS51846"/>
    </source>
</evidence>
<name>A0A918MYW4_9ALTE</name>
<evidence type="ECO:0000256" key="10">
    <source>
        <dbReference type="SAM" id="Phobius"/>
    </source>
</evidence>
<evidence type="ECO:0000256" key="7">
    <source>
        <dbReference type="PROSITE-ProRule" id="PRU00703"/>
    </source>
</evidence>
<keyword evidence="14" id="KW-1185">Reference proteome</keyword>
<dbReference type="PROSITE" id="PS51846">
    <property type="entry name" value="CNNM"/>
    <property type="match status" value="1"/>
</dbReference>
<evidence type="ECO:0000259" key="11">
    <source>
        <dbReference type="PROSITE" id="PS51371"/>
    </source>
</evidence>
<keyword evidence="5 7" id="KW-0129">CBS domain</keyword>
<evidence type="ECO:0000256" key="6">
    <source>
        <dbReference type="ARBA" id="ARBA00023136"/>
    </source>
</evidence>
<dbReference type="InterPro" id="IPR002550">
    <property type="entry name" value="CNNM"/>
</dbReference>
<dbReference type="InterPro" id="IPR044751">
    <property type="entry name" value="Ion_transp-like_CBS"/>
</dbReference>
<keyword evidence="6 8" id="KW-0472">Membrane</keyword>
<evidence type="ECO:0008006" key="15">
    <source>
        <dbReference type="Google" id="ProtNLM"/>
    </source>
</evidence>
<dbReference type="InterPro" id="IPR000644">
    <property type="entry name" value="CBS_dom"/>
</dbReference>
<proteinExistence type="predicted"/>
<keyword evidence="2 8" id="KW-0812">Transmembrane</keyword>
<dbReference type="PANTHER" id="PTHR22777:SF4">
    <property type="entry name" value="UPF0053 PROTEIN SLL1254"/>
    <property type="match status" value="1"/>
</dbReference>
<dbReference type="AlphaFoldDB" id="A0A918MYW4"/>
<dbReference type="InterPro" id="IPR046342">
    <property type="entry name" value="CBS_dom_sf"/>
</dbReference>
<dbReference type="Proteomes" id="UP000631300">
    <property type="component" value="Unassembled WGS sequence"/>
</dbReference>
<dbReference type="Pfam" id="PF00571">
    <property type="entry name" value="CBS"/>
    <property type="match status" value="2"/>
</dbReference>
<organism evidence="13 14">
    <name type="scientific">Alteromonas halophila</name>
    <dbReference type="NCBI Taxonomy" id="516698"/>
    <lineage>
        <taxon>Bacteria</taxon>
        <taxon>Pseudomonadati</taxon>
        <taxon>Pseudomonadota</taxon>
        <taxon>Gammaproteobacteria</taxon>
        <taxon>Alteromonadales</taxon>
        <taxon>Alteromonadaceae</taxon>
        <taxon>Alteromonas/Salinimonas group</taxon>
        <taxon>Alteromonas</taxon>
    </lineage>
</organism>
<dbReference type="PANTHER" id="PTHR22777">
    <property type="entry name" value="HEMOLYSIN-RELATED"/>
    <property type="match status" value="1"/>
</dbReference>
<keyword evidence="3" id="KW-0677">Repeat</keyword>
<evidence type="ECO:0000256" key="5">
    <source>
        <dbReference type="ARBA" id="ARBA00023122"/>
    </source>
</evidence>
<sequence length="369" mass="40717">MFLLIVYVLIALGFSFLCSIAEAVILSVSSAYISVMEKDQRPSGKVLRKLTDNINNPLSAILTLNTIAHTMGAAGAGAQAAVVFGEAYLGVISAVLTLLILIFSEIIPKTLGATYWRALAPPTAYFLKYLTMLLKPFVKMSALLTRGFKEDSPLRGLSRSELHAMAELSGQEGQLANHEAAFLQSLLSLHELKVKDAITHRTALFSVAESMSVETFFHKYAHIEYSRIPVYEDKDSENVTGYVMRSELLVAQARGNTDKPLSAYAKDLVTILGTMPLSSTFEHFLDKNVHMLLVVDEYGGLEGILTLEDMLERLLGVDIVDEKDTTVSMRRLAKMMSRRRERMMLKNVPDSSLGKSDEPTGSDRSGNEQ</sequence>
<evidence type="ECO:0000256" key="2">
    <source>
        <dbReference type="ARBA" id="ARBA00022692"/>
    </source>
</evidence>
<reference evidence="13" key="1">
    <citation type="journal article" date="2014" name="Int. J. Syst. Evol. Microbiol.">
        <title>Complete genome sequence of Corynebacterium casei LMG S-19264T (=DSM 44701T), isolated from a smear-ripened cheese.</title>
        <authorList>
            <consortium name="US DOE Joint Genome Institute (JGI-PGF)"/>
            <person name="Walter F."/>
            <person name="Albersmeier A."/>
            <person name="Kalinowski J."/>
            <person name="Ruckert C."/>
        </authorList>
    </citation>
    <scope>NUCLEOTIDE SEQUENCE</scope>
    <source>
        <strain evidence="13">KCTC 22164</strain>
    </source>
</reference>
<feature type="domain" description="CNNM transmembrane" evidence="12">
    <location>
        <begin position="1"/>
        <end position="179"/>
    </location>
</feature>
<dbReference type="SMART" id="SM00116">
    <property type="entry name" value="CBS"/>
    <property type="match status" value="1"/>
</dbReference>
<accession>A0A918MYW4</accession>
<protein>
    <recommendedName>
        <fullName evidence="15">DUF21 domain-containing protein</fullName>
    </recommendedName>
</protein>
<reference evidence="13" key="2">
    <citation type="submission" date="2020-09" db="EMBL/GenBank/DDBJ databases">
        <authorList>
            <person name="Sun Q."/>
            <person name="Kim S."/>
        </authorList>
    </citation>
    <scope>NUCLEOTIDE SEQUENCE</scope>
    <source>
        <strain evidence="13">KCTC 22164</strain>
    </source>
</reference>
<evidence type="ECO:0000313" key="14">
    <source>
        <dbReference type="Proteomes" id="UP000631300"/>
    </source>
</evidence>
<evidence type="ECO:0000256" key="1">
    <source>
        <dbReference type="ARBA" id="ARBA00004141"/>
    </source>
</evidence>
<evidence type="ECO:0000256" key="8">
    <source>
        <dbReference type="PROSITE-ProRule" id="PRU01193"/>
    </source>
</evidence>
<dbReference type="SUPFAM" id="SSF54631">
    <property type="entry name" value="CBS-domain pair"/>
    <property type="match status" value="1"/>
</dbReference>
<evidence type="ECO:0000313" key="13">
    <source>
        <dbReference type="EMBL" id="GGW83115.1"/>
    </source>
</evidence>
<dbReference type="PROSITE" id="PS51371">
    <property type="entry name" value="CBS"/>
    <property type="match status" value="1"/>
</dbReference>
<dbReference type="Gene3D" id="3.10.580.10">
    <property type="entry name" value="CBS-domain"/>
    <property type="match status" value="1"/>
</dbReference>
<dbReference type="GO" id="GO:0005886">
    <property type="term" value="C:plasma membrane"/>
    <property type="evidence" value="ECO:0007669"/>
    <property type="project" value="TreeGrafter"/>
</dbReference>
<dbReference type="Pfam" id="PF01595">
    <property type="entry name" value="CNNM"/>
    <property type="match status" value="1"/>
</dbReference>
<dbReference type="RefSeq" id="WP_189405077.1">
    <property type="nucleotide sequence ID" value="NZ_BMXP01000003.1"/>
</dbReference>
<keyword evidence="4 8" id="KW-1133">Transmembrane helix</keyword>